<evidence type="ECO:0000256" key="5">
    <source>
        <dbReference type="ARBA" id="ARBA00023136"/>
    </source>
</evidence>
<comment type="subcellular location">
    <subcellularLocation>
        <location evidence="1">Membrane</location>
        <topology evidence="1">Multi-pass membrane protein</topology>
    </subcellularLocation>
</comment>
<evidence type="ECO:0000313" key="8">
    <source>
        <dbReference type="Proteomes" id="UP001309876"/>
    </source>
</evidence>
<feature type="transmembrane region" description="Helical" evidence="6">
    <location>
        <begin position="60"/>
        <end position="82"/>
    </location>
</feature>
<evidence type="ECO:0000313" key="7">
    <source>
        <dbReference type="EMBL" id="KAK5081608.1"/>
    </source>
</evidence>
<feature type="transmembrane region" description="Helical" evidence="6">
    <location>
        <begin position="21"/>
        <end position="48"/>
    </location>
</feature>
<dbReference type="AlphaFoldDB" id="A0AAN7Y420"/>
<dbReference type="GO" id="GO:0022857">
    <property type="term" value="F:transmembrane transporter activity"/>
    <property type="evidence" value="ECO:0007669"/>
    <property type="project" value="TreeGrafter"/>
</dbReference>
<dbReference type="InterPro" id="IPR036259">
    <property type="entry name" value="MFS_trans_sf"/>
</dbReference>
<evidence type="ECO:0000256" key="3">
    <source>
        <dbReference type="ARBA" id="ARBA00022692"/>
    </source>
</evidence>
<keyword evidence="4 6" id="KW-1133">Transmembrane helix</keyword>
<dbReference type="Gene3D" id="1.20.1250.20">
    <property type="entry name" value="MFS general substrate transporter like domains"/>
    <property type="match status" value="1"/>
</dbReference>
<evidence type="ECO:0000256" key="1">
    <source>
        <dbReference type="ARBA" id="ARBA00004141"/>
    </source>
</evidence>
<dbReference type="PANTHER" id="PTHR43791">
    <property type="entry name" value="PERMEASE-RELATED"/>
    <property type="match status" value="1"/>
</dbReference>
<keyword evidence="5 6" id="KW-0472">Membrane</keyword>
<evidence type="ECO:0000256" key="2">
    <source>
        <dbReference type="ARBA" id="ARBA00022448"/>
    </source>
</evidence>
<evidence type="ECO:0000256" key="6">
    <source>
        <dbReference type="SAM" id="Phobius"/>
    </source>
</evidence>
<dbReference type="GO" id="GO:0016020">
    <property type="term" value="C:membrane"/>
    <property type="evidence" value="ECO:0007669"/>
    <property type="project" value="UniProtKB-SubCell"/>
</dbReference>
<dbReference type="PANTHER" id="PTHR43791:SF97">
    <property type="entry name" value="ALLANTOATE TRANSPORTER, PUTATIVE (AFU_ORTHOLOGUE AFUA_1G14700)-RELATED"/>
    <property type="match status" value="1"/>
</dbReference>
<keyword evidence="8" id="KW-1185">Reference proteome</keyword>
<sequence length="256" mass="27980">MIGVKTKQYKLPQVTEAFTDVKVLLIALIGVATGVINGGIANFASALIRGYGFSGISATLLQLPTGAFEFVLVPVCGLIAAYCANTRCIVLGVICLVPFGGLLGIRFTDLEHRWTLVGCTWLQYIVGAPVILSWNLLTTNVAGHTKRSFSNGLWFTLYAAGNIAGANIFFARERPRYFSALTGLCICYGGIIVIAALLWILMKRENLRRDAEQERRGSAAVVYAHSKEGVQTDQRAIDDGFNDLTDKQGRYFRYAL</sequence>
<accession>A0AAN7Y420</accession>
<protein>
    <submittedName>
        <fullName evidence="7">Uncharacterized protein</fullName>
    </submittedName>
</protein>
<proteinExistence type="predicted"/>
<feature type="transmembrane region" description="Helical" evidence="6">
    <location>
        <begin position="177"/>
        <end position="201"/>
    </location>
</feature>
<organism evidence="7 8">
    <name type="scientific">Lithohypha guttulata</name>
    <dbReference type="NCBI Taxonomy" id="1690604"/>
    <lineage>
        <taxon>Eukaryota</taxon>
        <taxon>Fungi</taxon>
        <taxon>Dikarya</taxon>
        <taxon>Ascomycota</taxon>
        <taxon>Pezizomycotina</taxon>
        <taxon>Eurotiomycetes</taxon>
        <taxon>Chaetothyriomycetidae</taxon>
        <taxon>Chaetothyriales</taxon>
        <taxon>Trichomeriaceae</taxon>
        <taxon>Lithohypha</taxon>
    </lineage>
</organism>
<feature type="transmembrane region" description="Helical" evidence="6">
    <location>
        <begin position="149"/>
        <end position="171"/>
    </location>
</feature>
<keyword evidence="3 6" id="KW-0812">Transmembrane</keyword>
<dbReference type="Proteomes" id="UP001309876">
    <property type="component" value="Unassembled WGS sequence"/>
</dbReference>
<feature type="transmembrane region" description="Helical" evidence="6">
    <location>
        <begin position="114"/>
        <end position="137"/>
    </location>
</feature>
<keyword evidence="2" id="KW-0813">Transport</keyword>
<evidence type="ECO:0000256" key="4">
    <source>
        <dbReference type="ARBA" id="ARBA00022989"/>
    </source>
</evidence>
<feature type="transmembrane region" description="Helical" evidence="6">
    <location>
        <begin position="89"/>
        <end position="108"/>
    </location>
</feature>
<dbReference type="SUPFAM" id="SSF103473">
    <property type="entry name" value="MFS general substrate transporter"/>
    <property type="match status" value="1"/>
</dbReference>
<gene>
    <name evidence="7" type="ORF">LTR05_007739</name>
</gene>
<name>A0AAN7Y420_9EURO</name>
<comment type="caution">
    <text evidence="7">The sequence shown here is derived from an EMBL/GenBank/DDBJ whole genome shotgun (WGS) entry which is preliminary data.</text>
</comment>
<reference evidence="7 8" key="1">
    <citation type="submission" date="2023-08" db="EMBL/GenBank/DDBJ databases">
        <title>Black Yeasts Isolated from many extreme environments.</title>
        <authorList>
            <person name="Coleine C."/>
            <person name="Stajich J.E."/>
            <person name="Selbmann L."/>
        </authorList>
    </citation>
    <scope>NUCLEOTIDE SEQUENCE [LARGE SCALE GENOMIC DNA]</scope>
    <source>
        <strain evidence="7 8">CCFEE 5910</strain>
    </source>
</reference>
<dbReference type="EMBL" id="JAVRRJ010000009">
    <property type="protein sequence ID" value="KAK5081608.1"/>
    <property type="molecule type" value="Genomic_DNA"/>
</dbReference>